<proteinExistence type="predicted"/>
<evidence type="ECO:0000313" key="1">
    <source>
        <dbReference type="EMBL" id="KAH7838504.1"/>
    </source>
</evidence>
<protein>
    <submittedName>
        <fullName evidence="1">Uncharacterized protein</fullName>
    </submittedName>
</protein>
<name>A0ACB7XCT3_9ERIC</name>
<sequence length="137" mass="15225">MEVIYCIRLVELEHRQRRSSTATPALVTTIVFFVVGLLLIDIAFSTICIAESKAKRNNIQISQPVMACITDLAFKYTVHDVHVTTTVVRKDKKGNQDSRDEVSTSECQQAVAEAIEWGSKSRREQINALAAAGSSVW</sequence>
<organism evidence="1 2">
    <name type="scientific">Vaccinium darrowii</name>
    <dbReference type="NCBI Taxonomy" id="229202"/>
    <lineage>
        <taxon>Eukaryota</taxon>
        <taxon>Viridiplantae</taxon>
        <taxon>Streptophyta</taxon>
        <taxon>Embryophyta</taxon>
        <taxon>Tracheophyta</taxon>
        <taxon>Spermatophyta</taxon>
        <taxon>Magnoliopsida</taxon>
        <taxon>eudicotyledons</taxon>
        <taxon>Gunneridae</taxon>
        <taxon>Pentapetalae</taxon>
        <taxon>asterids</taxon>
        <taxon>Ericales</taxon>
        <taxon>Ericaceae</taxon>
        <taxon>Vaccinioideae</taxon>
        <taxon>Vaccinieae</taxon>
        <taxon>Vaccinium</taxon>
    </lineage>
</organism>
<comment type="caution">
    <text evidence="1">The sequence shown here is derived from an EMBL/GenBank/DDBJ whole genome shotgun (WGS) entry which is preliminary data.</text>
</comment>
<keyword evidence="2" id="KW-1185">Reference proteome</keyword>
<dbReference type="EMBL" id="CM037156">
    <property type="protein sequence ID" value="KAH7838504.1"/>
    <property type="molecule type" value="Genomic_DNA"/>
</dbReference>
<dbReference type="Proteomes" id="UP000828048">
    <property type="component" value="Chromosome 6"/>
</dbReference>
<gene>
    <name evidence="1" type="ORF">Vadar_027376</name>
</gene>
<reference evidence="1 2" key="1">
    <citation type="journal article" date="2021" name="Hortic Res">
        <title>High-quality reference genome and annotation aids understanding of berry development for evergreen blueberry (Vaccinium darrowii).</title>
        <authorList>
            <person name="Yu J."/>
            <person name="Hulse-Kemp A.M."/>
            <person name="Babiker E."/>
            <person name="Staton M."/>
        </authorList>
    </citation>
    <scope>NUCLEOTIDE SEQUENCE [LARGE SCALE GENOMIC DNA]</scope>
    <source>
        <strain evidence="2">cv. NJ 8807/NJ 8810</strain>
        <tissue evidence="1">Young leaf</tissue>
    </source>
</reference>
<accession>A0ACB7XCT3</accession>
<evidence type="ECO:0000313" key="2">
    <source>
        <dbReference type="Proteomes" id="UP000828048"/>
    </source>
</evidence>